<evidence type="ECO:0000259" key="1">
    <source>
        <dbReference type="PROSITE" id="PS50801"/>
    </source>
</evidence>
<accession>A0A1B1AJN2</accession>
<dbReference type="Gene3D" id="3.30.750.24">
    <property type="entry name" value="STAS domain"/>
    <property type="match status" value="1"/>
</dbReference>
<dbReference type="InterPro" id="IPR036513">
    <property type="entry name" value="STAS_dom_sf"/>
</dbReference>
<dbReference type="OrthoDB" id="7280289at2"/>
<protein>
    <recommendedName>
        <fullName evidence="1">STAS domain-containing protein</fullName>
    </recommendedName>
</protein>
<dbReference type="STRING" id="1759059.ATE48_12995"/>
<dbReference type="InParanoid" id="A0A1B1AJN2"/>
<proteinExistence type="predicted"/>
<dbReference type="EMBL" id="CP013244">
    <property type="protein sequence ID" value="ANP46763.1"/>
    <property type="molecule type" value="Genomic_DNA"/>
</dbReference>
<dbReference type="PROSITE" id="PS50801">
    <property type="entry name" value="STAS"/>
    <property type="match status" value="1"/>
</dbReference>
<gene>
    <name evidence="2" type="ORF">ATE48_12995</name>
</gene>
<dbReference type="Pfam" id="PF13466">
    <property type="entry name" value="STAS_2"/>
    <property type="match status" value="1"/>
</dbReference>
<dbReference type="InterPro" id="IPR002645">
    <property type="entry name" value="STAS_dom"/>
</dbReference>
<organism evidence="2 3">
    <name type="scientific">Candidatus Viadribacter manganicus</name>
    <dbReference type="NCBI Taxonomy" id="1759059"/>
    <lineage>
        <taxon>Bacteria</taxon>
        <taxon>Pseudomonadati</taxon>
        <taxon>Pseudomonadota</taxon>
        <taxon>Alphaproteobacteria</taxon>
        <taxon>Hyphomonadales</taxon>
        <taxon>Hyphomonadaceae</taxon>
        <taxon>Candidatus Viadribacter</taxon>
    </lineage>
</organism>
<dbReference type="InterPro" id="IPR058548">
    <property type="entry name" value="MlaB-like_STAS"/>
</dbReference>
<dbReference type="Proteomes" id="UP000092498">
    <property type="component" value="Chromosome"/>
</dbReference>
<keyword evidence="3" id="KW-1185">Reference proteome</keyword>
<evidence type="ECO:0000313" key="2">
    <source>
        <dbReference type="EMBL" id="ANP46763.1"/>
    </source>
</evidence>
<feature type="domain" description="STAS" evidence="1">
    <location>
        <begin position="1"/>
        <end position="87"/>
    </location>
</feature>
<sequence length="87" mass="9153">MQLASILDLAAAAPLSAALRAQRGKPIELDVSAVERLGGLCLQVLVAAQRAWQADGVPFTLVNPSQPFADAVRLMAADELTASEIIR</sequence>
<dbReference type="KEGG" id="cbot:ATE48_12995"/>
<reference evidence="2 3" key="1">
    <citation type="submission" date="2015-11" db="EMBL/GenBank/DDBJ databases">
        <title>Whole-Genome Sequence of Candidatus Oderbacter manganicum from the National Park Lower Oder Valley, Germany.</title>
        <authorList>
            <person name="Braun B."/>
            <person name="Liere K."/>
            <person name="Szewzyk U."/>
        </authorList>
    </citation>
    <scope>NUCLEOTIDE SEQUENCE [LARGE SCALE GENOMIC DNA]</scope>
    <source>
        <strain evidence="2 3">OTSz_A_272</strain>
    </source>
</reference>
<evidence type="ECO:0000313" key="3">
    <source>
        <dbReference type="Proteomes" id="UP000092498"/>
    </source>
</evidence>
<dbReference type="AlphaFoldDB" id="A0A1B1AJN2"/>
<dbReference type="SUPFAM" id="SSF52091">
    <property type="entry name" value="SpoIIaa-like"/>
    <property type="match status" value="1"/>
</dbReference>
<dbReference type="RefSeq" id="WP_066772172.1">
    <property type="nucleotide sequence ID" value="NZ_CP013244.1"/>
</dbReference>
<name>A0A1B1AJN2_9PROT</name>